<dbReference type="Gene3D" id="3.90.70.10">
    <property type="entry name" value="Cysteine proteinases"/>
    <property type="match status" value="1"/>
</dbReference>
<dbReference type="GO" id="GO:0140359">
    <property type="term" value="F:ABC-type transporter activity"/>
    <property type="evidence" value="ECO:0007669"/>
    <property type="project" value="InterPro"/>
</dbReference>
<dbReference type="InterPro" id="IPR003439">
    <property type="entry name" value="ABC_transporter-like_ATP-bd"/>
</dbReference>
<dbReference type="SMART" id="SM00382">
    <property type="entry name" value="AAA"/>
    <property type="match status" value="2"/>
</dbReference>
<feature type="domain" description="ABC transmembrane type-1" evidence="13">
    <location>
        <begin position="1207"/>
        <end position="1491"/>
    </location>
</feature>
<feature type="transmembrane region" description="Helical" evidence="11">
    <location>
        <begin position="1351"/>
        <end position="1370"/>
    </location>
</feature>
<dbReference type="GO" id="GO:0005524">
    <property type="term" value="F:ATP binding"/>
    <property type="evidence" value="ECO:0007669"/>
    <property type="project" value="UniProtKB-KW"/>
</dbReference>
<dbReference type="InterPro" id="IPR011527">
    <property type="entry name" value="ABC1_TM_dom"/>
</dbReference>
<evidence type="ECO:0000259" key="14">
    <source>
        <dbReference type="PROSITE" id="PS50990"/>
    </source>
</evidence>
<evidence type="ECO:0000256" key="2">
    <source>
        <dbReference type="ARBA" id="ARBA00022448"/>
    </source>
</evidence>
<feature type="transmembrane region" description="Helical" evidence="11">
    <location>
        <begin position="307"/>
        <end position="325"/>
    </location>
</feature>
<proteinExistence type="predicted"/>
<feature type="domain" description="ABC transporter" evidence="12">
    <location>
        <begin position="1523"/>
        <end position="1761"/>
    </location>
</feature>
<dbReference type="InterPro" id="IPR039421">
    <property type="entry name" value="Type_1_exporter"/>
</dbReference>
<dbReference type="FunFam" id="3.40.50.300:FF:000299">
    <property type="entry name" value="ABC transporter ATP-binding protein/permease"/>
    <property type="match status" value="2"/>
</dbReference>
<evidence type="ECO:0000256" key="7">
    <source>
        <dbReference type="ARBA" id="ARBA00022927"/>
    </source>
</evidence>
<organism evidence="15 16">
    <name type="scientific">Paludisphaera borealis</name>
    <dbReference type="NCBI Taxonomy" id="1387353"/>
    <lineage>
        <taxon>Bacteria</taxon>
        <taxon>Pseudomonadati</taxon>
        <taxon>Planctomycetota</taxon>
        <taxon>Planctomycetia</taxon>
        <taxon>Isosphaerales</taxon>
        <taxon>Isosphaeraceae</taxon>
        <taxon>Paludisphaera</taxon>
    </lineage>
</organism>
<accession>A0A1U7CUA4</accession>
<dbReference type="InterPro" id="IPR022515">
    <property type="entry name" value="NHPM_micro_ABC2"/>
</dbReference>
<dbReference type="NCBIfam" id="TIGR03797">
    <property type="entry name" value="NHLM_micro_ABC2"/>
    <property type="match status" value="1"/>
</dbReference>
<evidence type="ECO:0000256" key="5">
    <source>
        <dbReference type="ARBA" id="ARBA00022741"/>
    </source>
</evidence>
<keyword evidence="9 11" id="KW-0472">Membrane</keyword>
<dbReference type="GO" id="GO:0034040">
    <property type="term" value="F:ATPase-coupled lipid transmembrane transporter activity"/>
    <property type="evidence" value="ECO:0007669"/>
    <property type="project" value="TreeGrafter"/>
</dbReference>
<dbReference type="GO" id="GO:0005886">
    <property type="term" value="C:plasma membrane"/>
    <property type="evidence" value="ECO:0007669"/>
    <property type="project" value="UniProtKB-SubCell"/>
</dbReference>
<evidence type="ECO:0000256" key="4">
    <source>
        <dbReference type="ARBA" id="ARBA00022692"/>
    </source>
</evidence>
<dbReference type="EC" id="3.4.22.-" evidence="15"/>
<keyword evidence="5" id="KW-0547">Nucleotide-binding</keyword>
<keyword evidence="2" id="KW-0813">Transport</keyword>
<dbReference type="GO" id="GO:0043213">
    <property type="term" value="P:bacteriocin transport"/>
    <property type="evidence" value="ECO:0007669"/>
    <property type="project" value="UniProtKB-KW"/>
</dbReference>
<dbReference type="Gene3D" id="1.20.1560.10">
    <property type="entry name" value="ABC transporter type 1, transmembrane domain"/>
    <property type="match status" value="2"/>
</dbReference>
<dbReference type="Gene3D" id="3.40.50.300">
    <property type="entry name" value="P-loop containing nucleotide triphosphate hydrolases"/>
    <property type="match status" value="2"/>
</dbReference>
<evidence type="ECO:0000256" key="1">
    <source>
        <dbReference type="ARBA" id="ARBA00004651"/>
    </source>
</evidence>
<dbReference type="RefSeq" id="WP_076348657.1">
    <property type="nucleotide sequence ID" value="NZ_CP019082.1"/>
</dbReference>
<dbReference type="GO" id="GO:0015031">
    <property type="term" value="P:protein transport"/>
    <property type="evidence" value="ECO:0007669"/>
    <property type="project" value="UniProtKB-KW"/>
</dbReference>
<dbReference type="SUPFAM" id="SSF52540">
    <property type="entry name" value="P-loop containing nucleoside triphosphate hydrolases"/>
    <property type="match status" value="2"/>
</dbReference>
<sequence length="1764" mass="192822">MPSDRERRHRPVRTPTVLQMEATECGAAALGIILEYHGRYVPLDVLREDCGVSRDGSNAYYIREAARRYGLETSAFRKPAAGLATKKPPLMVFWQWNHFLVVEGFARGKVYLNDPACGRRVVSFAEFEKQYSGIAFSFEPGKTFKRKGNRPGVLKGLSRRLSTSKTALWFVILAGLVLVAPALVAASFQRVFIDEILVEGRRDWLKPLLIGMGLTAVVRLAAVTLQQVYLTRLEIRMALSESVKFLQHLLRLPMNFYQHRYAGDLVSRAVSTVRVAQLISGELATTAVSFLTVIFFAAVMFPYDPLLTVVGVGISSVNLLVLRWLSRWRIDRNRTIEQVRGRLAASLMWAIQIIETVKATGAESDLLARWTGHQARVVSSEQDLGAYDTVLMILPPFLSVMTSIVILGLGGRQVAAGSLTIGALVAFQALLAHFNQPFRDFARLGSEVQELQADLDRIDDVRSHRLDPLLTPRPAPASPTAWPPRLDGRLELRSVTFGYNRTVDEPLIKDFSMEIRPGRRVALVGGSGAGKSTLARLIVGLHQPWSGEVLHDGRPIAEIPREVFVNSVAMVDERISMFQGTVRDNLTLWDDRISVDRLSHAGLSAAIHGDLLQRRGGYDAAVAEQARNFSGGQRQRLEIARAVVRDPSLLVLDEASSALDPKTEAIVDDHLRRRGCSCLIIAHRLSTIRDCDEIIVLAAGRVVQRGTHEDLIREPDGEYARLLSQQSTPAPRGSRLTTLLASDRTSAFARNGQGAAVSVLASASWVGSDDPSNDDSSGPKFLIEELQSFSRPEETAANNPLPLDDPESVWWVERGQVDVFFTQPDGAGGPGRRRHLCRVEEGGSIFAVSGVRGRSGGGLLAVGVGSALLRKFARGDLMRLSFEESLAEQVALLIDDWIFRVSRALGESITRRTQIDLTLGEDIEVAQGARYGVAKGIAWVRRLDGGSLFLDAQPLPADERESRFPLSEHLWLTALADCRVTACDTLTMVRTGDPWAGLMDFHRAVLDDFARIEHREAERSQAELTGAVAAESALTRRFSIQLAAVANNAAGVRAEPGADPLLAACQAVGRELGVDVRAPRRRSDDEPDDGGHPLAELARASGFLIRPVTLPPGWHDRTPGGPLLAEFDDGEPRPVALVPPSGWRRLFRRSYEMVDPAKGSRRPIDAAVAGRISLKAWSFYATLPDHRLGMIDLLRFCRSRVRGEVRLVFALAFAAGLLGLGIPIGVGVLVDDVIPDADLPTAGWSRLVVLCSFLLTLAYSVTMLQVFQGLTMLRIEGKLTPSVVPAVWDRLLRLPTRFFADYSSGDLALRAMGLDAIFKKASGAAVTTVVTGLTSLFNLALLFWYSWRLALIASLLVGLMFVVTMAILAGQLRQETAIRRVEGSIIGFLLELVGGVSKLRTAGAENRAFGRWAERYVEQLRLTVKARRYANRLHRFFAIFPMLVAMVVYLGAVHLVDGPKTTGDFLAFTIALSGVVGSVLAVGFTLLSLLELPPLYQRVRPILEAVPEFPAAAVEPIQLSGSLALNGVSFRYPGQDGGGAKVLDDVNIQVRPGEFVAIVGASGSGKSTIMRLLMGFETPGVGAVLFDGRELATLDLREVRRQIGVVLQNADLMPGDLYSNIVGFAPDLTMDDAWRAARLAGIDDDIAQLPMQMHTLVSEGGGSLSGGQRQRLLIARAVVRRPRILLLDEATSSLENVTQAIVSESLARELKGTTRVVIAHRLTTVVQADRIYVVKAGKIAQAGRYDQLVAEPGPFQELVHRQTV</sequence>
<dbReference type="Proteomes" id="UP000186309">
    <property type="component" value="Chromosome"/>
</dbReference>
<dbReference type="InterPro" id="IPR027417">
    <property type="entry name" value="P-loop_NTPase"/>
</dbReference>
<dbReference type="GO" id="GO:0006508">
    <property type="term" value="P:proteolysis"/>
    <property type="evidence" value="ECO:0007669"/>
    <property type="project" value="InterPro"/>
</dbReference>
<dbReference type="PROSITE" id="PS50929">
    <property type="entry name" value="ABC_TM1F"/>
    <property type="match status" value="2"/>
</dbReference>
<dbReference type="Pfam" id="PF00005">
    <property type="entry name" value="ABC_tran"/>
    <property type="match status" value="2"/>
</dbReference>
<feature type="transmembrane region" description="Helical" evidence="11">
    <location>
        <begin position="1436"/>
        <end position="1453"/>
    </location>
</feature>
<dbReference type="NCBIfam" id="TIGR03796">
    <property type="entry name" value="NHLM_micro_ABC1"/>
    <property type="match status" value="1"/>
</dbReference>
<dbReference type="GO" id="GO:0016887">
    <property type="term" value="F:ATP hydrolysis activity"/>
    <property type="evidence" value="ECO:0007669"/>
    <property type="project" value="InterPro"/>
</dbReference>
<dbReference type="PROSITE" id="PS50893">
    <property type="entry name" value="ABC_TRANSPORTER_2"/>
    <property type="match status" value="2"/>
</dbReference>
<feature type="domain" description="Peptidase C39" evidence="14">
    <location>
        <begin position="19"/>
        <end position="138"/>
    </location>
</feature>
<dbReference type="EMBL" id="CP019082">
    <property type="protein sequence ID" value="APW62511.1"/>
    <property type="molecule type" value="Genomic_DNA"/>
</dbReference>
<gene>
    <name evidence="15" type="primary">lagD</name>
    <name evidence="15" type="ORF">BSF38_04057</name>
</gene>
<keyword evidence="7" id="KW-0653">Protein transport</keyword>
<feature type="transmembrane region" description="Helical" evidence="11">
    <location>
        <begin position="1207"/>
        <end position="1230"/>
    </location>
</feature>
<keyword evidence="10" id="KW-0080">Bacteriocin transport</keyword>
<evidence type="ECO:0000259" key="13">
    <source>
        <dbReference type="PROSITE" id="PS50929"/>
    </source>
</evidence>
<dbReference type="InterPro" id="IPR022514">
    <property type="entry name" value="NHPM_micro_ABC1"/>
</dbReference>
<keyword evidence="15" id="KW-0378">Hydrolase</keyword>
<keyword evidence="6 15" id="KW-0067">ATP-binding</keyword>
<dbReference type="STRING" id="1387353.BSF38_04057"/>
<feature type="transmembrane region" description="Helical" evidence="11">
    <location>
        <begin position="390"/>
        <end position="409"/>
    </location>
</feature>
<keyword evidence="3" id="KW-1003">Cell membrane</keyword>
<evidence type="ECO:0000256" key="9">
    <source>
        <dbReference type="ARBA" id="ARBA00023136"/>
    </source>
</evidence>
<dbReference type="Pfam" id="PF00664">
    <property type="entry name" value="ABC_membrane"/>
    <property type="match status" value="2"/>
</dbReference>
<dbReference type="PROSITE" id="PS50990">
    <property type="entry name" value="PEPTIDASE_C39"/>
    <property type="match status" value="1"/>
</dbReference>
<dbReference type="PROSITE" id="PS00211">
    <property type="entry name" value="ABC_TRANSPORTER_1"/>
    <property type="match status" value="2"/>
</dbReference>
<feature type="transmembrane region" description="Helical" evidence="11">
    <location>
        <begin position="208"/>
        <end position="230"/>
    </location>
</feature>
<evidence type="ECO:0000313" key="15">
    <source>
        <dbReference type="EMBL" id="APW62511.1"/>
    </source>
</evidence>
<evidence type="ECO:0000256" key="10">
    <source>
        <dbReference type="ARBA" id="ARBA00043264"/>
    </source>
</evidence>
<dbReference type="GO" id="GO:0008233">
    <property type="term" value="F:peptidase activity"/>
    <property type="evidence" value="ECO:0007669"/>
    <property type="project" value="InterPro"/>
</dbReference>
<evidence type="ECO:0000256" key="3">
    <source>
        <dbReference type="ARBA" id="ARBA00022475"/>
    </source>
</evidence>
<dbReference type="SUPFAM" id="SSF90123">
    <property type="entry name" value="ABC transporter transmembrane region"/>
    <property type="match status" value="2"/>
</dbReference>
<evidence type="ECO:0000256" key="11">
    <source>
        <dbReference type="SAM" id="Phobius"/>
    </source>
</evidence>
<dbReference type="InterPro" id="IPR005074">
    <property type="entry name" value="Peptidase_C39"/>
</dbReference>
<dbReference type="InterPro" id="IPR003593">
    <property type="entry name" value="AAA+_ATPase"/>
</dbReference>
<feature type="transmembrane region" description="Helical" evidence="11">
    <location>
        <begin position="283"/>
        <end position="301"/>
    </location>
</feature>
<protein>
    <submittedName>
        <fullName evidence="15">Lactococcin-G-processing and transport ATP-binding protein LagD</fullName>
        <ecNumber evidence="15">3.4.22.-</ecNumber>
    </submittedName>
</protein>
<feature type="transmembrane region" description="Helical" evidence="11">
    <location>
        <begin position="415"/>
        <end position="434"/>
    </location>
</feature>
<feature type="domain" description="ABC transporter" evidence="12">
    <location>
        <begin position="490"/>
        <end position="724"/>
    </location>
</feature>
<keyword evidence="8 11" id="KW-1133">Transmembrane helix</keyword>
<evidence type="ECO:0000259" key="12">
    <source>
        <dbReference type="PROSITE" id="PS50893"/>
    </source>
</evidence>
<name>A0A1U7CUA4_9BACT</name>
<dbReference type="Pfam" id="PF03412">
    <property type="entry name" value="Peptidase_C39"/>
    <property type="match status" value="1"/>
</dbReference>
<feature type="transmembrane region" description="Helical" evidence="11">
    <location>
        <begin position="167"/>
        <end position="188"/>
    </location>
</feature>
<dbReference type="InterPro" id="IPR036640">
    <property type="entry name" value="ABC1_TM_sf"/>
</dbReference>
<keyword evidence="4 11" id="KW-0812">Transmembrane</keyword>
<keyword evidence="16" id="KW-1185">Reference proteome</keyword>
<dbReference type="CDD" id="cd18569">
    <property type="entry name" value="ABC_6TM_NHLM_bacteriocin"/>
    <property type="match status" value="1"/>
</dbReference>
<comment type="subcellular location">
    <subcellularLocation>
        <location evidence="1">Cell membrane</location>
        <topology evidence="1">Multi-pass membrane protein</topology>
    </subcellularLocation>
</comment>
<dbReference type="KEGG" id="pbor:BSF38_04057"/>
<dbReference type="PANTHER" id="PTHR24221:SF654">
    <property type="entry name" value="ATP-BINDING CASSETTE SUB-FAMILY B MEMBER 6"/>
    <property type="match status" value="1"/>
</dbReference>
<dbReference type="InterPro" id="IPR017871">
    <property type="entry name" value="ABC_transporter-like_CS"/>
</dbReference>
<dbReference type="PANTHER" id="PTHR24221">
    <property type="entry name" value="ATP-BINDING CASSETTE SUB-FAMILY B"/>
    <property type="match status" value="1"/>
</dbReference>
<reference evidence="16" key="1">
    <citation type="submission" date="2016-12" db="EMBL/GenBank/DDBJ databases">
        <title>Comparative genomics of four Isosphaeraceae planctomycetes: a common pool of plasmids and glycoside hydrolase genes.</title>
        <authorList>
            <person name="Ivanova A."/>
        </authorList>
    </citation>
    <scope>NUCLEOTIDE SEQUENCE [LARGE SCALE GENOMIC DNA]</scope>
    <source>
        <strain evidence="16">PX4</strain>
    </source>
</reference>
<feature type="transmembrane region" description="Helical" evidence="11">
    <location>
        <begin position="1465"/>
        <end position="1490"/>
    </location>
</feature>
<feature type="domain" description="ABC transmembrane type-1" evidence="13">
    <location>
        <begin position="169"/>
        <end position="450"/>
    </location>
</feature>
<evidence type="ECO:0000256" key="8">
    <source>
        <dbReference type="ARBA" id="ARBA00022989"/>
    </source>
</evidence>
<evidence type="ECO:0000313" key="16">
    <source>
        <dbReference type="Proteomes" id="UP000186309"/>
    </source>
</evidence>
<evidence type="ECO:0000256" key="6">
    <source>
        <dbReference type="ARBA" id="ARBA00022840"/>
    </source>
</evidence>
<feature type="transmembrane region" description="Helical" evidence="11">
    <location>
        <begin position="1324"/>
        <end position="1345"/>
    </location>
</feature>
<feature type="transmembrane region" description="Helical" evidence="11">
    <location>
        <begin position="1242"/>
        <end position="1264"/>
    </location>
</feature>
<dbReference type="OrthoDB" id="9762778at2"/>